<evidence type="ECO:0000256" key="6">
    <source>
        <dbReference type="ARBA" id="ARBA00023152"/>
    </source>
</evidence>
<dbReference type="InterPro" id="IPR011258">
    <property type="entry name" value="BPG-indep_PGM_N"/>
</dbReference>
<dbReference type="InterPro" id="IPR005995">
    <property type="entry name" value="Pgm_bpd_ind"/>
</dbReference>
<evidence type="ECO:0000256" key="1">
    <source>
        <dbReference type="ARBA" id="ARBA00000370"/>
    </source>
</evidence>
<dbReference type="InterPro" id="IPR006124">
    <property type="entry name" value="Metalloenzyme"/>
</dbReference>
<dbReference type="GO" id="GO:0005829">
    <property type="term" value="C:cytosol"/>
    <property type="evidence" value="ECO:0007669"/>
    <property type="project" value="TreeGrafter"/>
</dbReference>
<keyword evidence="5 9" id="KW-0479">Metal-binding</keyword>
<dbReference type="EMBL" id="CP099556">
    <property type="protein sequence ID" value="UYF43740.1"/>
    <property type="molecule type" value="Genomic_DNA"/>
</dbReference>
<dbReference type="Pfam" id="PF06415">
    <property type="entry name" value="iPGM_N"/>
    <property type="match status" value="1"/>
</dbReference>
<comment type="catalytic activity">
    <reaction evidence="1 9">
        <text>(2R)-2-phosphoglycerate = (2R)-3-phosphoglycerate</text>
        <dbReference type="Rhea" id="RHEA:15901"/>
        <dbReference type="ChEBI" id="CHEBI:58272"/>
        <dbReference type="ChEBI" id="CHEBI:58289"/>
        <dbReference type="EC" id="5.4.2.12"/>
    </reaction>
</comment>
<comment type="similarity">
    <text evidence="4 9">Belongs to the BPG-independent phosphoglycerate mutase family.</text>
</comment>
<feature type="domain" description="BPG-independent PGAM N-terminal" evidence="15">
    <location>
        <begin position="81"/>
        <end position="284"/>
    </location>
</feature>
<dbReference type="PANTHER" id="PTHR31637">
    <property type="entry name" value="2,3-BISPHOSPHOGLYCERATE-INDEPENDENT PHOSPHOGLYCERATE MUTASE"/>
    <property type="match status" value="1"/>
</dbReference>
<evidence type="ECO:0000256" key="11">
    <source>
        <dbReference type="PIRSR" id="PIRSR001492-1"/>
    </source>
</evidence>
<reference evidence="16" key="1">
    <citation type="journal article" date="2022" name="Front. Microbiol.">
        <title>Species classification and novel plasmid identifications in Arcobacter cryaerophilus and Arcobacter cryaerophilus-like organisms.</title>
        <authorList>
            <person name="Zhou G."/>
            <person name="Wang M."/>
            <person name="Wang H."/>
            <person name="Chen X."/>
            <person name="Gu Y."/>
            <person name="Shao Z."/>
            <person name="Zhang J."/>
            <person name="Zhang M."/>
        </authorList>
    </citation>
    <scope>NUCLEOTIDE SEQUENCE</scope>
    <source>
        <strain evidence="16">ICDCAC48</strain>
    </source>
</reference>
<keyword evidence="6 9" id="KW-0324">Glycolysis</keyword>
<evidence type="ECO:0000256" key="3">
    <source>
        <dbReference type="ARBA" id="ARBA00004798"/>
    </source>
</evidence>
<evidence type="ECO:0000256" key="4">
    <source>
        <dbReference type="ARBA" id="ARBA00008819"/>
    </source>
</evidence>
<dbReference type="NCBIfam" id="TIGR01307">
    <property type="entry name" value="pgm_bpd_ind"/>
    <property type="match status" value="1"/>
</dbReference>
<proteinExistence type="inferred from homology"/>
<organism evidence="16 17">
    <name type="scientific">Aliarcobacter cryaerophilus</name>
    <dbReference type="NCBI Taxonomy" id="28198"/>
    <lineage>
        <taxon>Bacteria</taxon>
        <taxon>Pseudomonadati</taxon>
        <taxon>Campylobacterota</taxon>
        <taxon>Epsilonproteobacteria</taxon>
        <taxon>Campylobacterales</taxon>
        <taxon>Arcobacteraceae</taxon>
        <taxon>Aliarcobacter</taxon>
    </lineage>
</organism>
<dbReference type="GO" id="GO:0004619">
    <property type="term" value="F:phosphoglycerate mutase activity"/>
    <property type="evidence" value="ECO:0007669"/>
    <property type="project" value="UniProtKB-UniRule"/>
</dbReference>
<feature type="binding site" evidence="9 13">
    <location>
        <position position="386"/>
    </location>
    <ligand>
        <name>Mn(2+)</name>
        <dbReference type="ChEBI" id="CHEBI:29035"/>
        <label>1</label>
    </ligand>
</feature>
<feature type="binding site" evidence="9 12">
    <location>
        <begin position="248"/>
        <end position="251"/>
    </location>
    <ligand>
        <name>substrate</name>
    </ligand>
</feature>
<evidence type="ECO:0000313" key="16">
    <source>
        <dbReference type="EMBL" id="UYF43740.1"/>
    </source>
</evidence>
<feature type="binding site" evidence="9 13">
    <location>
        <position position="427"/>
    </location>
    <ligand>
        <name>Mn(2+)</name>
        <dbReference type="ChEBI" id="CHEBI:29035"/>
        <label>2</label>
    </ligand>
</feature>
<keyword evidence="7 9" id="KW-0464">Manganese</keyword>
<dbReference type="PIRSF" id="PIRSF001492">
    <property type="entry name" value="IPGAM"/>
    <property type="match status" value="1"/>
</dbReference>
<feature type="active site" description="Phosphoserine intermediate" evidence="9 11">
    <location>
        <position position="61"/>
    </location>
</feature>
<dbReference type="SUPFAM" id="SSF53649">
    <property type="entry name" value="Alkaline phosphatase-like"/>
    <property type="match status" value="1"/>
</dbReference>
<feature type="binding site" evidence="9 13">
    <location>
        <position position="428"/>
    </location>
    <ligand>
        <name>Mn(2+)</name>
        <dbReference type="ChEBI" id="CHEBI:29035"/>
        <label>2</label>
    </ligand>
</feature>
<keyword evidence="8 9" id="KW-0413">Isomerase</keyword>
<dbReference type="CDD" id="cd16010">
    <property type="entry name" value="iPGM"/>
    <property type="match status" value="1"/>
</dbReference>
<protein>
    <recommendedName>
        <fullName evidence="9 10">2,3-bisphosphoglycerate-independent phosphoglycerate mutase</fullName>
        <shortName evidence="9">BPG-independent PGAM</shortName>
        <shortName evidence="9">Phosphoglyceromutase</shortName>
        <shortName evidence="9">iPGM</shortName>
        <ecNumber evidence="9 10">5.4.2.12</ecNumber>
    </recommendedName>
</protein>
<dbReference type="SUPFAM" id="SSF64158">
    <property type="entry name" value="2,3-Bisphosphoglycerate-independent phosphoglycerate mutase, substrate-binding domain"/>
    <property type="match status" value="1"/>
</dbReference>
<feature type="binding site" evidence="9 12">
    <location>
        <position position="118"/>
    </location>
    <ligand>
        <name>substrate</name>
    </ligand>
</feature>
<evidence type="ECO:0000256" key="7">
    <source>
        <dbReference type="ARBA" id="ARBA00023211"/>
    </source>
</evidence>
<dbReference type="HAMAP" id="MF_01038">
    <property type="entry name" value="GpmI"/>
    <property type="match status" value="1"/>
</dbReference>
<evidence type="ECO:0000256" key="10">
    <source>
        <dbReference type="NCBIfam" id="TIGR01307"/>
    </source>
</evidence>
<feature type="binding site" evidence="9 13">
    <location>
        <position position="445"/>
    </location>
    <ligand>
        <name>Mn(2+)</name>
        <dbReference type="ChEBI" id="CHEBI:29035"/>
        <label>1</label>
    </ligand>
</feature>
<comment type="cofactor">
    <cofactor evidence="9">
        <name>Mn(2+)</name>
        <dbReference type="ChEBI" id="CHEBI:29035"/>
    </cofactor>
    <text evidence="9">Binds 2 manganese ions per subunit.</text>
</comment>
<gene>
    <name evidence="9 16" type="primary">gpmI</name>
    <name evidence="16" type="ORF">NGX11_02040</name>
</gene>
<dbReference type="InterPro" id="IPR036646">
    <property type="entry name" value="PGAM_B_sf"/>
</dbReference>
<evidence type="ECO:0000256" key="5">
    <source>
        <dbReference type="ARBA" id="ARBA00022723"/>
    </source>
</evidence>
<evidence type="ECO:0000259" key="15">
    <source>
        <dbReference type="Pfam" id="PF06415"/>
    </source>
</evidence>
<dbReference type="AlphaFoldDB" id="A0AA46NAE1"/>
<dbReference type="GO" id="GO:0006007">
    <property type="term" value="P:glucose catabolic process"/>
    <property type="evidence" value="ECO:0007669"/>
    <property type="project" value="InterPro"/>
</dbReference>
<evidence type="ECO:0000256" key="13">
    <source>
        <dbReference type="PIRSR" id="PIRSR001492-3"/>
    </source>
</evidence>
<feature type="binding site" evidence="9 12">
    <location>
        <position position="177"/>
    </location>
    <ligand>
        <name>substrate</name>
    </ligand>
</feature>
<dbReference type="FunFam" id="3.40.1450.10:FF:000002">
    <property type="entry name" value="2,3-bisphosphoglycerate-independent phosphoglycerate mutase"/>
    <property type="match status" value="1"/>
</dbReference>
<dbReference type="Proteomes" id="UP001164100">
    <property type="component" value="Chromosome"/>
</dbReference>
<comment type="pathway">
    <text evidence="3 9">Carbohydrate degradation; glycolysis; pyruvate from D-glyceraldehyde 3-phosphate: step 3/5.</text>
</comment>
<comment type="function">
    <text evidence="2 9">Catalyzes the interconversion of 2-phosphoglycerate and 3-phosphoglycerate.</text>
</comment>
<dbReference type="Pfam" id="PF01676">
    <property type="entry name" value="Metalloenzyme"/>
    <property type="match status" value="1"/>
</dbReference>
<dbReference type="InterPro" id="IPR017850">
    <property type="entry name" value="Alkaline_phosphatase_core_sf"/>
</dbReference>
<dbReference type="Gene3D" id="3.40.1450.10">
    <property type="entry name" value="BPG-independent phosphoglycerate mutase, domain B"/>
    <property type="match status" value="1"/>
</dbReference>
<dbReference type="EC" id="5.4.2.12" evidence="9 10"/>
<feature type="binding site" evidence="9 13">
    <location>
        <position position="390"/>
    </location>
    <ligand>
        <name>Mn(2+)</name>
        <dbReference type="ChEBI" id="CHEBI:29035"/>
        <label>1</label>
    </ligand>
</feature>
<sequence>MSKKTVLIITDGIGHNSSCSFNAFCNAKKPTYDYLFSNVPYSLIHTYGEYVGLPDNQMGNSEVGHMTIGSGRVLYQDLVKIHLAIKNDSLKDNSVVKSTIEKSNNIHLIGLASDGGVHSHIDHIIALAKIAQNKNKKVWLHLITDGRDVAPDCAKIYIEKVINICNENIKIATIGGRYYGMDRDNRWDRVELAYNAIANATPKTKDNILDFIDNSYKNEIFDEFLIPTALDGYDGIKDGDGVIFCNFRSDRARELSSVFAKNDFKEFEKKTLNVQIASMTQYDKNIPIPVIFEKDNPTNTLAQVISDAGLSQLHTAETEKYAHVTFFFNGGAEEPFLNETRVLIPSPNVATYDLQPQMSAPKVGEAVRTAMKNQTDFIVVNFANGDMVGHTGVYEAAIKAVEAVDYELGLILEEAKKENYNIVLTSDHGNCEMMKDENGNTLTNHTVGDVYCFVIAPNITKVKEGSLNNIAPTVLKLMGLDIPKEMDEPLI</sequence>
<feature type="binding site" evidence="9 12">
    <location>
        <position position="183"/>
    </location>
    <ligand>
        <name>substrate</name>
    </ligand>
</feature>
<evidence type="ECO:0000256" key="8">
    <source>
        <dbReference type="ARBA" id="ARBA00023235"/>
    </source>
</evidence>
<evidence type="ECO:0000256" key="2">
    <source>
        <dbReference type="ARBA" id="ARBA00002315"/>
    </source>
</evidence>
<evidence type="ECO:0000313" key="17">
    <source>
        <dbReference type="Proteomes" id="UP001164100"/>
    </source>
</evidence>
<evidence type="ECO:0000259" key="14">
    <source>
        <dbReference type="Pfam" id="PF01676"/>
    </source>
</evidence>
<feature type="binding site" evidence="9 13">
    <location>
        <position position="61"/>
    </location>
    <ligand>
        <name>Mn(2+)</name>
        <dbReference type="ChEBI" id="CHEBI:29035"/>
        <label>2</label>
    </ligand>
</feature>
<feature type="binding site" evidence="9 13">
    <location>
        <position position="11"/>
    </location>
    <ligand>
        <name>Mn(2+)</name>
        <dbReference type="ChEBI" id="CHEBI:29035"/>
        <label>2</label>
    </ligand>
</feature>
<dbReference type="Gene3D" id="3.40.720.10">
    <property type="entry name" value="Alkaline Phosphatase, subunit A"/>
    <property type="match status" value="1"/>
</dbReference>
<accession>A0AA46NAE1</accession>
<name>A0AA46NAE1_9BACT</name>
<dbReference type="GO" id="GO:0006096">
    <property type="term" value="P:glycolytic process"/>
    <property type="evidence" value="ECO:0007669"/>
    <property type="project" value="UniProtKB-UniRule"/>
</dbReference>
<comment type="subunit">
    <text evidence="9">Monomer.</text>
</comment>
<feature type="binding site" evidence="9 12">
    <location>
        <begin position="147"/>
        <end position="148"/>
    </location>
    <ligand>
        <name>substrate</name>
    </ligand>
</feature>
<evidence type="ECO:0000256" key="12">
    <source>
        <dbReference type="PIRSR" id="PIRSR001492-2"/>
    </source>
</evidence>
<dbReference type="RefSeq" id="WP_263514722.1">
    <property type="nucleotide sequence ID" value="NZ_CP099556.1"/>
</dbReference>
<evidence type="ECO:0000256" key="9">
    <source>
        <dbReference type="HAMAP-Rule" id="MF_01038"/>
    </source>
</evidence>
<feature type="binding site" evidence="9 12">
    <location>
        <position position="320"/>
    </location>
    <ligand>
        <name>substrate</name>
    </ligand>
</feature>
<dbReference type="PANTHER" id="PTHR31637:SF0">
    <property type="entry name" value="2,3-BISPHOSPHOGLYCERATE-INDEPENDENT PHOSPHOGLYCERATE MUTASE"/>
    <property type="match status" value="1"/>
</dbReference>
<feature type="domain" description="Metalloenzyme" evidence="14">
    <location>
        <begin position="3"/>
        <end position="481"/>
    </location>
</feature>
<dbReference type="GO" id="GO:0030145">
    <property type="term" value="F:manganese ion binding"/>
    <property type="evidence" value="ECO:0007669"/>
    <property type="project" value="UniProtKB-UniRule"/>
</dbReference>